<dbReference type="Gene3D" id="3.40.190.100">
    <property type="entry name" value="Glycine betaine-binding periplasmic protein, domain 2"/>
    <property type="match status" value="2"/>
</dbReference>
<dbReference type="Proteomes" id="UP000198897">
    <property type="component" value="Unassembled WGS sequence"/>
</dbReference>
<dbReference type="OrthoDB" id="9787902at2"/>
<protein>
    <submittedName>
        <fullName evidence="8">Glycine betaine/proline transport system substrate-binding protein</fullName>
    </submittedName>
</protein>
<evidence type="ECO:0000256" key="5">
    <source>
        <dbReference type="SAM" id="MobiDB-lite"/>
    </source>
</evidence>
<evidence type="ECO:0000313" key="9">
    <source>
        <dbReference type="Proteomes" id="UP000198897"/>
    </source>
</evidence>
<evidence type="ECO:0000256" key="4">
    <source>
        <dbReference type="ARBA" id="ARBA00023136"/>
    </source>
</evidence>
<dbReference type="PROSITE" id="PS51257">
    <property type="entry name" value="PROKAR_LIPOPROTEIN"/>
    <property type="match status" value="1"/>
</dbReference>
<dbReference type="CDD" id="cd13639">
    <property type="entry name" value="PBP2_OpuAC_like"/>
    <property type="match status" value="1"/>
</dbReference>
<evidence type="ECO:0000256" key="2">
    <source>
        <dbReference type="ARBA" id="ARBA00022448"/>
    </source>
</evidence>
<feature type="chain" id="PRO_5038486180" evidence="6">
    <location>
        <begin position="21"/>
        <end position="305"/>
    </location>
</feature>
<sequence length="305" mass="33961">MSNLRKWLPALFLGIVLVLAACGGGDDSENAEGGNGDGGSDNGESTEEKGSISIGMNNWAENVAVSNMWKIVLEEKGYDVELKQVEKGFLYEALSSGDLDIGMEIWLPNTDKAFYEKYEEDVDWRETWYEGTELGLVVPTYMEDINTIEDLKTTDALDEKQIVGIDAGASLMSLTEDAINEYDLDYSLAASSGPTMTTELKGAIEDEEPIVVTLWKPHWVFAEMDLKFLEDTKGVYGESENISYAARKGLEEDNPTVVKWFDNFKMDDQQLGSLMAALNEAETPEEGAQNWIDEHQDVIDEWTAE</sequence>
<dbReference type="EMBL" id="FOOG01000013">
    <property type="protein sequence ID" value="SFF90958.1"/>
    <property type="molecule type" value="Genomic_DNA"/>
</dbReference>
<organism evidence="8 9">
    <name type="scientific">Halobacillus alkaliphilus</name>
    <dbReference type="NCBI Taxonomy" id="396056"/>
    <lineage>
        <taxon>Bacteria</taxon>
        <taxon>Bacillati</taxon>
        <taxon>Bacillota</taxon>
        <taxon>Bacilli</taxon>
        <taxon>Bacillales</taxon>
        <taxon>Bacillaceae</taxon>
        <taxon>Halobacillus</taxon>
    </lineage>
</organism>
<dbReference type="PANTHER" id="PTHR47737:SF1">
    <property type="entry name" value="GLYCINE BETAINE_PROLINE BETAINE TRANSPORT SYSTEM PERMEASE PROTEIN PROW"/>
    <property type="match status" value="1"/>
</dbReference>
<comment type="subcellular location">
    <subcellularLocation>
        <location evidence="1">Cell membrane</location>
    </subcellularLocation>
</comment>
<feature type="domain" description="ABC-type glycine betaine transport system substrate-binding" evidence="7">
    <location>
        <begin position="51"/>
        <end position="294"/>
    </location>
</feature>
<dbReference type="GO" id="GO:0005275">
    <property type="term" value="F:amine transmembrane transporter activity"/>
    <property type="evidence" value="ECO:0007669"/>
    <property type="project" value="TreeGrafter"/>
</dbReference>
<keyword evidence="4" id="KW-0472">Membrane</keyword>
<keyword evidence="6" id="KW-0732">Signal</keyword>
<keyword evidence="3" id="KW-1003">Cell membrane</keyword>
<gene>
    <name evidence="8" type="ORF">SAMN05216353_11351</name>
</gene>
<name>A0A1I2MIU5_9BACI</name>
<accession>A0A1I2MIU5</accession>
<feature type="signal peptide" evidence="6">
    <location>
        <begin position="1"/>
        <end position="20"/>
    </location>
</feature>
<dbReference type="GO" id="GO:0015871">
    <property type="term" value="P:choline transport"/>
    <property type="evidence" value="ECO:0007669"/>
    <property type="project" value="TreeGrafter"/>
</dbReference>
<dbReference type="GO" id="GO:0043190">
    <property type="term" value="C:ATP-binding cassette (ABC) transporter complex"/>
    <property type="evidence" value="ECO:0007669"/>
    <property type="project" value="InterPro"/>
</dbReference>
<evidence type="ECO:0000256" key="6">
    <source>
        <dbReference type="SAM" id="SignalP"/>
    </source>
</evidence>
<reference evidence="9" key="1">
    <citation type="submission" date="2016-10" db="EMBL/GenBank/DDBJ databases">
        <authorList>
            <person name="Varghese N."/>
            <person name="Submissions S."/>
        </authorList>
    </citation>
    <scope>NUCLEOTIDE SEQUENCE [LARGE SCALE GENOMIC DNA]</scope>
    <source>
        <strain evidence="9">FP5</strain>
    </source>
</reference>
<dbReference type="PANTHER" id="PTHR47737">
    <property type="entry name" value="GLYCINE BETAINE/PROLINE BETAINE TRANSPORT SYSTEM PERMEASE PROTEIN PROW"/>
    <property type="match status" value="1"/>
</dbReference>
<feature type="region of interest" description="Disordered" evidence="5">
    <location>
        <begin position="29"/>
        <end position="51"/>
    </location>
</feature>
<dbReference type="GO" id="GO:0015226">
    <property type="term" value="F:carnitine transmembrane transporter activity"/>
    <property type="evidence" value="ECO:0007669"/>
    <property type="project" value="TreeGrafter"/>
</dbReference>
<dbReference type="Gene3D" id="3.10.105.10">
    <property type="entry name" value="Dipeptide-binding Protein, Domain 3"/>
    <property type="match status" value="2"/>
</dbReference>
<dbReference type="SUPFAM" id="SSF53850">
    <property type="entry name" value="Periplasmic binding protein-like II"/>
    <property type="match status" value="1"/>
</dbReference>
<evidence type="ECO:0000256" key="3">
    <source>
        <dbReference type="ARBA" id="ARBA00022475"/>
    </source>
</evidence>
<dbReference type="Pfam" id="PF04069">
    <property type="entry name" value="OpuAC"/>
    <property type="match status" value="1"/>
</dbReference>
<evidence type="ECO:0000259" key="7">
    <source>
        <dbReference type="Pfam" id="PF04069"/>
    </source>
</evidence>
<dbReference type="RefSeq" id="WP_089751782.1">
    <property type="nucleotide sequence ID" value="NZ_FOOG01000013.1"/>
</dbReference>
<dbReference type="AlphaFoldDB" id="A0A1I2MIU5"/>
<keyword evidence="9" id="KW-1185">Reference proteome</keyword>
<keyword evidence="2" id="KW-0813">Transport</keyword>
<proteinExistence type="predicted"/>
<dbReference type="GO" id="GO:0031460">
    <property type="term" value="P:glycine betaine transport"/>
    <property type="evidence" value="ECO:0007669"/>
    <property type="project" value="TreeGrafter"/>
</dbReference>
<dbReference type="InterPro" id="IPR007210">
    <property type="entry name" value="ABC_Gly_betaine_transp_sub-bd"/>
</dbReference>
<evidence type="ECO:0000256" key="1">
    <source>
        <dbReference type="ARBA" id="ARBA00004236"/>
    </source>
</evidence>
<evidence type="ECO:0000313" key="8">
    <source>
        <dbReference type="EMBL" id="SFF90958.1"/>
    </source>
</evidence>